<dbReference type="EMBL" id="BAAALY010000006">
    <property type="protein sequence ID" value="GAA1544041.1"/>
    <property type="molecule type" value="Genomic_DNA"/>
</dbReference>
<proteinExistence type="predicted"/>
<evidence type="ECO:0000313" key="2">
    <source>
        <dbReference type="Proteomes" id="UP001501791"/>
    </source>
</evidence>
<gene>
    <name evidence="1" type="ORF">GCM10009691_18160</name>
</gene>
<accession>A0ABP4MGC2</accession>
<protein>
    <submittedName>
        <fullName evidence="1">Uncharacterized protein</fullName>
    </submittedName>
</protein>
<sequence>MDVDRSFIDPSFVSDPIHTGSGETELRKLGTGCAEDTSLGVSGIWWHTPKSKGNHLVIDGRVVL</sequence>
<dbReference type="Proteomes" id="UP001501791">
    <property type="component" value="Unassembled WGS sequence"/>
</dbReference>
<reference evidence="2" key="1">
    <citation type="journal article" date="2019" name="Int. J. Syst. Evol. Microbiol.">
        <title>The Global Catalogue of Microorganisms (GCM) 10K type strain sequencing project: providing services to taxonomists for standard genome sequencing and annotation.</title>
        <authorList>
            <consortium name="The Broad Institute Genomics Platform"/>
            <consortium name="The Broad Institute Genome Sequencing Center for Infectious Disease"/>
            <person name="Wu L."/>
            <person name="Ma J."/>
        </authorList>
    </citation>
    <scope>NUCLEOTIDE SEQUENCE [LARGE SCALE GENOMIC DNA]</scope>
    <source>
        <strain evidence="2">JCM 13319</strain>
    </source>
</reference>
<organism evidence="1 2">
    <name type="scientific">Brevibacterium picturae</name>
    <dbReference type="NCBI Taxonomy" id="260553"/>
    <lineage>
        <taxon>Bacteria</taxon>
        <taxon>Bacillati</taxon>
        <taxon>Actinomycetota</taxon>
        <taxon>Actinomycetes</taxon>
        <taxon>Micrococcales</taxon>
        <taxon>Brevibacteriaceae</taxon>
        <taxon>Brevibacterium</taxon>
    </lineage>
</organism>
<evidence type="ECO:0000313" key="1">
    <source>
        <dbReference type="EMBL" id="GAA1544041.1"/>
    </source>
</evidence>
<keyword evidence="2" id="KW-1185">Reference proteome</keyword>
<name>A0ABP4MGC2_9MICO</name>
<comment type="caution">
    <text evidence="1">The sequence shown here is derived from an EMBL/GenBank/DDBJ whole genome shotgun (WGS) entry which is preliminary data.</text>
</comment>